<dbReference type="PANTHER" id="PTHR28626:SF3">
    <property type="entry name" value="SRR1-LIKE PROTEIN"/>
    <property type="match status" value="1"/>
</dbReference>
<dbReference type="GO" id="GO:0005634">
    <property type="term" value="C:nucleus"/>
    <property type="evidence" value="ECO:0007669"/>
    <property type="project" value="TreeGrafter"/>
</dbReference>
<comment type="similarity">
    <text evidence="1">Belongs to the SRR1 family.</text>
</comment>
<sequence>MADADGFCVVKGKKACKFRPHSNQPNTSKLTVKEDGSFNLQDFRRRLDSCIQEISKTQFFSTNIEKIISSVLLISQNTTSSNSWERAKVQEMSHHGLIPVDAKIHTTDSSSLTCTTSSNLHHQHHPVPEAIQTNSPDLDDVTTSVELLSLSDHQEDIQILSYGIGSFLSCVTARYQLAFLLAIRKIFGERCKECCVYDPVFSNQEKLVLESYNCQVISENEEGKRECTKPTLAFLPHCGKALYNNLLWRNLATNNSQGLSLLVLIGNSFSNILERTPKRVLSKTGNYLLQLSPHMTEVQLDNTFTHKDIFNDLSIHYILGPQLAAALRCVGPHYEEPVYEGDDAEFIGK</sequence>
<dbReference type="AlphaFoldDB" id="A0A8S3Z3G4"/>
<gene>
    <name evidence="3" type="ORF">CUNI_LOCUS9605</name>
</gene>
<evidence type="ECO:0000313" key="3">
    <source>
        <dbReference type="EMBL" id="CAG5124047.1"/>
    </source>
</evidence>
<dbReference type="EMBL" id="CAJHNH020001681">
    <property type="protein sequence ID" value="CAG5124047.1"/>
    <property type="molecule type" value="Genomic_DNA"/>
</dbReference>
<proteinExistence type="inferred from homology"/>
<name>A0A8S3Z3G4_9EUPU</name>
<evidence type="ECO:0000256" key="1">
    <source>
        <dbReference type="ARBA" id="ARBA00009856"/>
    </source>
</evidence>
<reference evidence="3" key="1">
    <citation type="submission" date="2021-04" db="EMBL/GenBank/DDBJ databases">
        <authorList>
            <consortium name="Molecular Ecology Group"/>
        </authorList>
    </citation>
    <scope>NUCLEOTIDE SEQUENCE</scope>
</reference>
<feature type="domain" description="SRR1-like" evidence="2">
    <location>
        <begin position="154"/>
        <end position="317"/>
    </location>
</feature>
<dbReference type="GO" id="GO:0005737">
    <property type="term" value="C:cytoplasm"/>
    <property type="evidence" value="ECO:0007669"/>
    <property type="project" value="TreeGrafter"/>
</dbReference>
<dbReference type="PANTHER" id="PTHR28626">
    <property type="entry name" value="SRR1-LIKE PROTEIN"/>
    <property type="match status" value="1"/>
</dbReference>
<dbReference type="Proteomes" id="UP000678393">
    <property type="component" value="Unassembled WGS sequence"/>
</dbReference>
<dbReference type="OrthoDB" id="551431at2759"/>
<organism evidence="3 4">
    <name type="scientific">Candidula unifasciata</name>
    <dbReference type="NCBI Taxonomy" id="100452"/>
    <lineage>
        <taxon>Eukaryota</taxon>
        <taxon>Metazoa</taxon>
        <taxon>Spiralia</taxon>
        <taxon>Lophotrochozoa</taxon>
        <taxon>Mollusca</taxon>
        <taxon>Gastropoda</taxon>
        <taxon>Heterobranchia</taxon>
        <taxon>Euthyneura</taxon>
        <taxon>Panpulmonata</taxon>
        <taxon>Eupulmonata</taxon>
        <taxon>Stylommatophora</taxon>
        <taxon>Helicina</taxon>
        <taxon>Helicoidea</taxon>
        <taxon>Geomitridae</taxon>
        <taxon>Candidula</taxon>
    </lineage>
</organism>
<dbReference type="InterPro" id="IPR012942">
    <property type="entry name" value="SRR1-like"/>
</dbReference>
<comment type="caution">
    <text evidence="3">The sequence shown here is derived from an EMBL/GenBank/DDBJ whole genome shotgun (WGS) entry which is preliminary data.</text>
</comment>
<dbReference type="InterPro" id="IPR040044">
    <property type="entry name" value="SRR1L"/>
</dbReference>
<dbReference type="Pfam" id="PF07985">
    <property type="entry name" value="SRR1"/>
    <property type="match status" value="1"/>
</dbReference>
<evidence type="ECO:0000313" key="4">
    <source>
        <dbReference type="Proteomes" id="UP000678393"/>
    </source>
</evidence>
<keyword evidence="4" id="KW-1185">Reference proteome</keyword>
<accession>A0A8S3Z3G4</accession>
<evidence type="ECO:0000259" key="2">
    <source>
        <dbReference type="Pfam" id="PF07985"/>
    </source>
</evidence>
<protein>
    <recommendedName>
        <fullName evidence="2">SRR1-like domain-containing protein</fullName>
    </recommendedName>
</protein>